<evidence type="ECO:0000313" key="14">
    <source>
        <dbReference type="Proteomes" id="UP000017746"/>
    </source>
</evidence>
<dbReference type="PATRIC" id="fig|1246995.3.peg.5802"/>
<dbReference type="PANTHER" id="PTHR43711:SF1">
    <property type="entry name" value="HISTIDINE KINASE 1"/>
    <property type="match status" value="1"/>
</dbReference>
<evidence type="ECO:0000259" key="12">
    <source>
        <dbReference type="PROSITE" id="PS50885"/>
    </source>
</evidence>
<keyword evidence="7 13" id="KW-0418">Kinase</keyword>
<feature type="transmembrane region" description="Helical" evidence="10">
    <location>
        <begin position="288"/>
        <end position="308"/>
    </location>
</feature>
<dbReference type="KEGG" id="afs:AFR_28615"/>
<dbReference type="SMART" id="SM00387">
    <property type="entry name" value="HATPase_c"/>
    <property type="match status" value="1"/>
</dbReference>
<gene>
    <name evidence="13" type="ORF">AFR_28615</name>
</gene>
<evidence type="ECO:0000256" key="1">
    <source>
        <dbReference type="ARBA" id="ARBA00000085"/>
    </source>
</evidence>
<keyword evidence="10" id="KW-0472">Membrane</keyword>
<dbReference type="InterPro" id="IPR050736">
    <property type="entry name" value="Sensor_HK_Regulatory"/>
</dbReference>
<dbReference type="Pfam" id="PF00672">
    <property type="entry name" value="HAMP"/>
    <property type="match status" value="1"/>
</dbReference>
<dbReference type="SMART" id="SM00304">
    <property type="entry name" value="HAMP"/>
    <property type="match status" value="1"/>
</dbReference>
<dbReference type="EMBL" id="CP006272">
    <property type="protein sequence ID" value="AGZ43984.1"/>
    <property type="molecule type" value="Genomic_DNA"/>
</dbReference>
<evidence type="ECO:0000256" key="6">
    <source>
        <dbReference type="ARBA" id="ARBA00022692"/>
    </source>
</evidence>
<protein>
    <recommendedName>
        <fullName evidence="3">histidine kinase</fullName>
        <ecNumber evidence="3">2.7.13.3</ecNumber>
    </recommendedName>
</protein>
<dbReference type="SUPFAM" id="SSF55874">
    <property type="entry name" value="ATPase domain of HSP90 chaperone/DNA topoisomerase II/histidine kinase"/>
    <property type="match status" value="1"/>
</dbReference>
<evidence type="ECO:0000313" key="13">
    <source>
        <dbReference type="EMBL" id="AGZ43984.1"/>
    </source>
</evidence>
<dbReference type="Pfam" id="PF02518">
    <property type="entry name" value="HATPase_c"/>
    <property type="match status" value="1"/>
</dbReference>
<evidence type="ECO:0000256" key="2">
    <source>
        <dbReference type="ARBA" id="ARBA00004236"/>
    </source>
</evidence>
<dbReference type="SMART" id="SM00388">
    <property type="entry name" value="HisKA"/>
    <property type="match status" value="1"/>
</dbReference>
<dbReference type="CDD" id="cd00075">
    <property type="entry name" value="HATPase"/>
    <property type="match status" value="1"/>
</dbReference>
<accession>U5W4B8</accession>
<dbReference type="InterPro" id="IPR003661">
    <property type="entry name" value="HisK_dim/P_dom"/>
</dbReference>
<comment type="subcellular location">
    <subcellularLocation>
        <location evidence="2">Cell membrane</location>
    </subcellularLocation>
</comment>
<name>U5W4B8_9ACTN</name>
<evidence type="ECO:0000256" key="5">
    <source>
        <dbReference type="ARBA" id="ARBA00022679"/>
    </source>
</evidence>
<dbReference type="HOGENOM" id="CLU_000445_89_6_11"/>
<dbReference type="GO" id="GO:0000155">
    <property type="term" value="F:phosphorelay sensor kinase activity"/>
    <property type="evidence" value="ECO:0007669"/>
    <property type="project" value="InterPro"/>
</dbReference>
<evidence type="ECO:0000256" key="4">
    <source>
        <dbReference type="ARBA" id="ARBA00022553"/>
    </source>
</evidence>
<dbReference type="FunFam" id="3.30.565.10:FF:000006">
    <property type="entry name" value="Sensor histidine kinase WalK"/>
    <property type="match status" value="1"/>
</dbReference>
<comment type="catalytic activity">
    <reaction evidence="1">
        <text>ATP + protein L-histidine = ADP + protein N-phospho-L-histidine.</text>
        <dbReference type="EC" id="2.7.13.3"/>
    </reaction>
</comment>
<feature type="transmembrane region" description="Helical" evidence="10">
    <location>
        <begin position="12"/>
        <end position="35"/>
    </location>
</feature>
<proteinExistence type="predicted"/>
<organism evidence="13 14">
    <name type="scientific">Actinoplanes friuliensis DSM 7358</name>
    <dbReference type="NCBI Taxonomy" id="1246995"/>
    <lineage>
        <taxon>Bacteria</taxon>
        <taxon>Bacillati</taxon>
        <taxon>Actinomycetota</taxon>
        <taxon>Actinomycetes</taxon>
        <taxon>Micromonosporales</taxon>
        <taxon>Micromonosporaceae</taxon>
        <taxon>Actinoplanes</taxon>
    </lineage>
</organism>
<dbReference type="InterPro" id="IPR004358">
    <property type="entry name" value="Sig_transdc_His_kin-like_C"/>
</dbReference>
<dbReference type="CDD" id="cd00082">
    <property type="entry name" value="HisKA"/>
    <property type="match status" value="1"/>
</dbReference>
<dbReference type="PROSITE" id="PS50885">
    <property type="entry name" value="HAMP"/>
    <property type="match status" value="1"/>
</dbReference>
<feature type="domain" description="HAMP" evidence="12">
    <location>
        <begin position="308"/>
        <end position="358"/>
    </location>
</feature>
<dbReference type="Gene3D" id="6.10.340.10">
    <property type="match status" value="1"/>
</dbReference>
<dbReference type="EC" id="2.7.13.3" evidence="3"/>
<dbReference type="Gene3D" id="3.30.565.10">
    <property type="entry name" value="Histidine kinase-like ATPase, C-terminal domain"/>
    <property type="match status" value="1"/>
</dbReference>
<dbReference type="GO" id="GO:0005886">
    <property type="term" value="C:plasma membrane"/>
    <property type="evidence" value="ECO:0007669"/>
    <property type="project" value="UniProtKB-SubCell"/>
</dbReference>
<dbReference type="CDD" id="cd06225">
    <property type="entry name" value="HAMP"/>
    <property type="match status" value="1"/>
</dbReference>
<dbReference type="eggNOG" id="COG5002">
    <property type="taxonomic scope" value="Bacteria"/>
</dbReference>
<evidence type="ECO:0000256" key="8">
    <source>
        <dbReference type="ARBA" id="ARBA00022989"/>
    </source>
</evidence>
<reference evidence="13 14" key="1">
    <citation type="journal article" date="2014" name="J. Biotechnol.">
        <title>Complete genome sequence of the actinobacterium Actinoplanes friuliensis HAG 010964, producer of the lipopeptide antibiotic friulimycin.</title>
        <authorList>
            <person name="Ruckert C."/>
            <person name="Szczepanowski R."/>
            <person name="Albersmeier A."/>
            <person name="Goesmann A."/>
            <person name="Fischer N."/>
            <person name="Steinkamper A."/>
            <person name="Puhler A."/>
            <person name="Biener R."/>
            <person name="Schwartz D."/>
            <person name="Kalinowski J."/>
        </authorList>
    </citation>
    <scope>NUCLEOTIDE SEQUENCE [LARGE SCALE GENOMIC DNA]</scope>
    <source>
        <strain evidence="13 14">DSM 7358</strain>
    </source>
</reference>
<evidence type="ECO:0000256" key="9">
    <source>
        <dbReference type="ARBA" id="ARBA00023012"/>
    </source>
</evidence>
<dbReference type="PANTHER" id="PTHR43711">
    <property type="entry name" value="TWO-COMPONENT HISTIDINE KINASE"/>
    <property type="match status" value="1"/>
</dbReference>
<dbReference type="STRING" id="1246995.AFR_28615"/>
<keyword evidence="9" id="KW-0902">Two-component regulatory system</keyword>
<dbReference type="InterPro" id="IPR003660">
    <property type="entry name" value="HAMP_dom"/>
</dbReference>
<dbReference type="InterPro" id="IPR005467">
    <property type="entry name" value="His_kinase_dom"/>
</dbReference>
<keyword evidence="4" id="KW-0597">Phosphoprotein</keyword>
<dbReference type="Proteomes" id="UP000017746">
    <property type="component" value="Chromosome"/>
</dbReference>
<dbReference type="Gene3D" id="1.10.287.130">
    <property type="match status" value="1"/>
</dbReference>
<dbReference type="InterPro" id="IPR036890">
    <property type="entry name" value="HATPase_C_sf"/>
</dbReference>
<dbReference type="InterPro" id="IPR036097">
    <property type="entry name" value="HisK_dim/P_sf"/>
</dbReference>
<feature type="domain" description="Histidine kinase" evidence="11">
    <location>
        <begin position="366"/>
        <end position="580"/>
    </location>
</feature>
<dbReference type="InterPro" id="IPR003594">
    <property type="entry name" value="HATPase_dom"/>
</dbReference>
<evidence type="ECO:0000259" key="11">
    <source>
        <dbReference type="PROSITE" id="PS50109"/>
    </source>
</evidence>
<evidence type="ECO:0000256" key="7">
    <source>
        <dbReference type="ARBA" id="ARBA00022777"/>
    </source>
</evidence>
<keyword evidence="6 10" id="KW-0812">Transmembrane</keyword>
<keyword evidence="14" id="KW-1185">Reference proteome</keyword>
<dbReference type="OrthoDB" id="9786919at2"/>
<sequence length="582" mass="62223">MSRSVPVHRSLVVRLLGTSVLIVVLAVATAAWLAAKTATRAVQEERGQSLAGDSQIYDTLLGFAAGHRSWNGIELTVRSLSEETGRQITLTRVDGTPIAASHPGVALPDRPTAVVDPLGGGTGVIDARAVGPYRLPERDRAAQRDLAEDRLDCLRDQGFQATLQTTPSGRSVVRMADRNPRLSEECSFREDSPTTTEREALEKLKYLVNPCLKDRHLPEIDFYSADFTWQYHAQNIGGSTQDIQDCVDNARRMQLRPYVAPPARLYLSIPARAPTPVFDLSAASTLRIAGATAFVLLVAVAATLLVGLRLVRPLRALTAAADSATHRPAPVTIARNDEIGRLATALNDLAERSERGEDQRRTMVNDIAHELRSPLTIIRGWLTAGQDGLADLDQDLVRLLLEESGLLQHIVDDLADLADADAGTLTLTPGDHPIADLLAQVAEAHRAAADRGGVDLRVTVAAGTRAVVDPVRFRQIVGNLLANAIRHTPAGGAVEVRARLETGDLLVEVADSGEGIGASDLPHVFDRFWRADKARGRATGGSGLGLSIARRLSQAHGGELTAFSTVGVGSVFTVRLPAPGPG</sequence>
<dbReference type="RefSeq" id="WP_023560321.1">
    <property type="nucleotide sequence ID" value="NC_022657.1"/>
</dbReference>
<keyword evidence="5" id="KW-0808">Transferase</keyword>
<dbReference type="PROSITE" id="PS50109">
    <property type="entry name" value="HIS_KIN"/>
    <property type="match status" value="1"/>
</dbReference>
<dbReference type="AlphaFoldDB" id="U5W4B8"/>
<dbReference type="SUPFAM" id="SSF47384">
    <property type="entry name" value="Homodimeric domain of signal transducing histidine kinase"/>
    <property type="match status" value="1"/>
</dbReference>
<evidence type="ECO:0000256" key="3">
    <source>
        <dbReference type="ARBA" id="ARBA00012438"/>
    </source>
</evidence>
<keyword evidence="8 10" id="KW-1133">Transmembrane helix</keyword>
<dbReference type="PRINTS" id="PR00344">
    <property type="entry name" value="BCTRLSENSOR"/>
</dbReference>
<evidence type="ECO:0000256" key="10">
    <source>
        <dbReference type="SAM" id="Phobius"/>
    </source>
</evidence>
<dbReference type="Pfam" id="PF00512">
    <property type="entry name" value="HisKA"/>
    <property type="match status" value="1"/>
</dbReference>